<keyword evidence="2" id="KW-1185">Reference proteome</keyword>
<reference evidence="1 2" key="1">
    <citation type="journal article" date="2023" name="bioRxiv">
        <title>Conserved and derived expression patterns and positive selection on dental genes reveal complex evolutionary context of ever-growing rodent molars.</title>
        <authorList>
            <person name="Calamari Z.T."/>
            <person name="Song A."/>
            <person name="Cohen E."/>
            <person name="Akter M."/>
            <person name="Roy R.D."/>
            <person name="Hallikas O."/>
            <person name="Christensen M.M."/>
            <person name="Li P."/>
            <person name="Marangoni P."/>
            <person name="Jernvall J."/>
            <person name="Klein O.D."/>
        </authorList>
    </citation>
    <scope>NUCLEOTIDE SEQUENCE [LARGE SCALE GENOMIC DNA]</scope>
    <source>
        <strain evidence="1">V071</strain>
    </source>
</reference>
<protein>
    <submittedName>
        <fullName evidence="1">Uncharacterized protein</fullName>
    </submittedName>
</protein>
<gene>
    <name evidence="1" type="ORF">U0070_003785</name>
</gene>
<organism evidence="1 2">
    <name type="scientific">Myodes glareolus</name>
    <name type="common">Bank vole</name>
    <name type="synonym">Clethrionomys glareolus</name>
    <dbReference type="NCBI Taxonomy" id="447135"/>
    <lineage>
        <taxon>Eukaryota</taxon>
        <taxon>Metazoa</taxon>
        <taxon>Chordata</taxon>
        <taxon>Craniata</taxon>
        <taxon>Vertebrata</taxon>
        <taxon>Euteleostomi</taxon>
        <taxon>Mammalia</taxon>
        <taxon>Eutheria</taxon>
        <taxon>Euarchontoglires</taxon>
        <taxon>Glires</taxon>
        <taxon>Rodentia</taxon>
        <taxon>Myomorpha</taxon>
        <taxon>Muroidea</taxon>
        <taxon>Cricetidae</taxon>
        <taxon>Arvicolinae</taxon>
        <taxon>Myodes</taxon>
    </lineage>
</organism>
<dbReference type="EMBL" id="JBBHLL010000370">
    <property type="protein sequence ID" value="KAK7804614.1"/>
    <property type="molecule type" value="Genomic_DNA"/>
</dbReference>
<comment type="caution">
    <text evidence="1">The sequence shown here is derived from an EMBL/GenBank/DDBJ whole genome shotgun (WGS) entry which is preliminary data.</text>
</comment>
<name>A0AAW0HR92_MYOGA</name>
<proteinExistence type="predicted"/>
<evidence type="ECO:0000313" key="1">
    <source>
        <dbReference type="EMBL" id="KAK7804614.1"/>
    </source>
</evidence>
<sequence>MHLPQWHPLSHLEAGAKSTVCKENISSSHWELSQQPLEDSQSFQEDKEFFPGNGSKPFDKLRQGETGEDIDLIGNDGPGFIIKEYTCMYIYIHTYTCYKACSNDIAGKDDRFPGRIQVGHLQTVTWKEFNTFLYPEELQHRRRLLFWKLVYIDRNRAGFVSRAEYINAIFPQRTMALAQNAYC</sequence>
<accession>A0AAW0HR92</accession>
<evidence type="ECO:0000313" key="2">
    <source>
        <dbReference type="Proteomes" id="UP001488838"/>
    </source>
</evidence>
<dbReference type="AlphaFoldDB" id="A0AAW0HR92"/>
<dbReference type="Proteomes" id="UP001488838">
    <property type="component" value="Unassembled WGS sequence"/>
</dbReference>